<reference evidence="2" key="1">
    <citation type="journal article" date="2019" name="Int. J. Syst. Evol. Microbiol.">
        <title>The Global Catalogue of Microorganisms (GCM) 10K type strain sequencing project: providing services to taxonomists for standard genome sequencing and annotation.</title>
        <authorList>
            <consortium name="The Broad Institute Genomics Platform"/>
            <consortium name="The Broad Institute Genome Sequencing Center for Infectious Disease"/>
            <person name="Wu L."/>
            <person name="Ma J."/>
        </authorList>
    </citation>
    <scope>NUCLEOTIDE SEQUENCE [LARGE SCALE GENOMIC DNA]</scope>
    <source>
        <strain evidence="2">CGMCC 1.12966</strain>
    </source>
</reference>
<organism evidence="1 2">
    <name type="scientific">Sphingobacterium griseoflavum</name>
    <dbReference type="NCBI Taxonomy" id="1474952"/>
    <lineage>
        <taxon>Bacteria</taxon>
        <taxon>Pseudomonadati</taxon>
        <taxon>Bacteroidota</taxon>
        <taxon>Sphingobacteriia</taxon>
        <taxon>Sphingobacteriales</taxon>
        <taxon>Sphingobacteriaceae</taxon>
        <taxon>Sphingobacterium</taxon>
    </lineage>
</organism>
<accession>A0ABQ3HYW4</accession>
<comment type="caution">
    <text evidence="1">The sequence shown here is derived from an EMBL/GenBank/DDBJ whole genome shotgun (WGS) entry which is preliminary data.</text>
</comment>
<name>A0ABQ3HYW4_9SPHI</name>
<dbReference type="Proteomes" id="UP000620550">
    <property type="component" value="Unassembled WGS sequence"/>
</dbReference>
<proteinExistence type="predicted"/>
<evidence type="ECO:0000313" key="2">
    <source>
        <dbReference type="Proteomes" id="UP000620550"/>
    </source>
</evidence>
<dbReference type="InterPro" id="IPR047690">
    <property type="entry name" value="IPExxxVDY_fam"/>
</dbReference>
<gene>
    <name evidence="1" type="ORF">GCM10017764_21380</name>
</gene>
<dbReference type="EMBL" id="BNAF01000007">
    <property type="protein sequence ID" value="GHE37772.1"/>
    <property type="molecule type" value="Genomic_DNA"/>
</dbReference>
<sequence length="185" mass="22093">MAELAYFFLFSILTITGVSTIKKQVTLDLDFDLELDFVLVGISTALRDYRLCHFIYKCTGLAFRRGKEDYVDHKGYLKEKEKDEMDYHIIFEKTRQRGLIKHYFTIYRYCDINFEFEFYLLNNRSIEGSLLVPELPNFDYFLMIKHYIDTEDLRLLLEELKGINEVMLTKELDPTSLKSKENLIF</sequence>
<evidence type="ECO:0000313" key="1">
    <source>
        <dbReference type="EMBL" id="GHE37772.1"/>
    </source>
</evidence>
<dbReference type="NCBIfam" id="NF033205">
    <property type="entry name" value="IPExxxVDY"/>
    <property type="match status" value="1"/>
</dbReference>
<evidence type="ECO:0008006" key="3">
    <source>
        <dbReference type="Google" id="ProtNLM"/>
    </source>
</evidence>
<protein>
    <recommendedName>
        <fullName evidence="3">IPExxxVDY family protein</fullName>
    </recommendedName>
</protein>
<keyword evidence="2" id="KW-1185">Reference proteome</keyword>